<dbReference type="InterPro" id="IPR007110">
    <property type="entry name" value="Ig-like_dom"/>
</dbReference>
<dbReference type="PANTHER" id="PTHR21063:SF4">
    <property type="entry name" value="CD48 ANTIGEN-RELATED"/>
    <property type="match status" value="1"/>
</dbReference>
<sequence length="219" mass="23892">MKPTCSVLCSVENGREVTLSWQREGETLSHTRIPDLNTNLSLPLEIEEYNSTYSCVAANPVSNKTVTVRPEEFCFDPVSTPQVSSRNKMKPTCSVLCSVENGREVTLSWQREGETLNHTSSPDLNTNLSLPLEIEEYSSTYSCVAANPVSEKRSFLTISELCREEDTHPASSIPLIAGIAAAVSLIIPVLGTVIYLKRKNTTGNGGRGSVISAITDRPE</sequence>
<comment type="caution">
    <text evidence="3">The sequence shown here is derived from an EMBL/GenBank/DDBJ whole genome shotgun (WGS) entry which is preliminary data.</text>
</comment>
<dbReference type="Gene3D" id="2.60.40.10">
    <property type="entry name" value="Immunoglobulins"/>
    <property type="match status" value="2"/>
</dbReference>
<evidence type="ECO:0000259" key="2">
    <source>
        <dbReference type="PROSITE" id="PS50835"/>
    </source>
</evidence>
<dbReference type="PANTHER" id="PTHR21063">
    <property type="entry name" value="LFA-3"/>
    <property type="match status" value="1"/>
</dbReference>
<evidence type="ECO:0000313" key="3">
    <source>
        <dbReference type="EMBL" id="KAG7458502.1"/>
    </source>
</evidence>
<dbReference type="EMBL" id="JAFDVH010000020">
    <property type="protein sequence ID" value="KAG7458502.1"/>
    <property type="molecule type" value="Genomic_DNA"/>
</dbReference>
<organism evidence="3 4">
    <name type="scientific">Megalops atlanticus</name>
    <name type="common">Tarpon</name>
    <name type="synonym">Clupea gigantea</name>
    <dbReference type="NCBI Taxonomy" id="7932"/>
    <lineage>
        <taxon>Eukaryota</taxon>
        <taxon>Metazoa</taxon>
        <taxon>Chordata</taxon>
        <taxon>Craniata</taxon>
        <taxon>Vertebrata</taxon>
        <taxon>Euteleostomi</taxon>
        <taxon>Actinopterygii</taxon>
        <taxon>Neopterygii</taxon>
        <taxon>Teleostei</taxon>
        <taxon>Elopiformes</taxon>
        <taxon>Megalopidae</taxon>
        <taxon>Megalops</taxon>
    </lineage>
</organism>
<keyword evidence="1" id="KW-0812">Transmembrane</keyword>
<keyword evidence="1" id="KW-1133">Transmembrane helix</keyword>
<reference evidence="3" key="1">
    <citation type="submission" date="2021-01" db="EMBL/GenBank/DDBJ databases">
        <authorList>
            <person name="Zahm M."/>
            <person name="Roques C."/>
            <person name="Cabau C."/>
            <person name="Klopp C."/>
            <person name="Donnadieu C."/>
            <person name="Jouanno E."/>
            <person name="Lampietro C."/>
            <person name="Louis A."/>
            <person name="Herpin A."/>
            <person name="Echchiki A."/>
            <person name="Berthelot C."/>
            <person name="Parey E."/>
            <person name="Roest-Crollius H."/>
            <person name="Braasch I."/>
            <person name="Postlethwait J."/>
            <person name="Bobe J."/>
            <person name="Montfort J."/>
            <person name="Bouchez O."/>
            <person name="Begum T."/>
            <person name="Mejri S."/>
            <person name="Adams A."/>
            <person name="Chen W.-J."/>
            <person name="Guiguen Y."/>
        </authorList>
    </citation>
    <scope>NUCLEOTIDE SEQUENCE</scope>
    <source>
        <strain evidence="3">YG-15Mar2019-1</strain>
        <tissue evidence="3">Brain</tissue>
    </source>
</reference>
<keyword evidence="1" id="KW-0472">Membrane</keyword>
<dbReference type="CDD" id="cd00096">
    <property type="entry name" value="Ig"/>
    <property type="match status" value="1"/>
</dbReference>
<dbReference type="SUPFAM" id="SSF48726">
    <property type="entry name" value="Immunoglobulin"/>
    <property type="match status" value="2"/>
</dbReference>
<name>A0A9D3PI07_MEGAT</name>
<accession>A0A9D3PI07</accession>
<protein>
    <recommendedName>
        <fullName evidence="2">Ig-like domain-containing protein</fullName>
    </recommendedName>
</protein>
<dbReference type="InterPro" id="IPR036179">
    <property type="entry name" value="Ig-like_dom_sf"/>
</dbReference>
<dbReference type="PROSITE" id="PS50835">
    <property type="entry name" value="IG_LIKE"/>
    <property type="match status" value="2"/>
</dbReference>
<gene>
    <name evidence="3" type="ORF">MATL_G00220860</name>
</gene>
<evidence type="ECO:0000313" key="4">
    <source>
        <dbReference type="Proteomes" id="UP001046870"/>
    </source>
</evidence>
<proteinExistence type="predicted"/>
<feature type="domain" description="Ig-like" evidence="2">
    <location>
        <begin position="70"/>
        <end position="159"/>
    </location>
</feature>
<keyword evidence="4" id="KW-1185">Reference proteome</keyword>
<dbReference type="InterPro" id="IPR013783">
    <property type="entry name" value="Ig-like_fold"/>
</dbReference>
<dbReference type="AlphaFoldDB" id="A0A9D3PI07"/>
<dbReference type="OrthoDB" id="8741746at2759"/>
<feature type="domain" description="Ig-like" evidence="2">
    <location>
        <begin position="1"/>
        <end position="67"/>
    </location>
</feature>
<feature type="transmembrane region" description="Helical" evidence="1">
    <location>
        <begin position="173"/>
        <end position="196"/>
    </location>
</feature>
<dbReference type="Proteomes" id="UP001046870">
    <property type="component" value="Chromosome 20"/>
</dbReference>
<evidence type="ECO:0000256" key="1">
    <source>
        <dbReference type="SAM" id="Phobius"/>
    </source>
</evidence>